<dbReference type="EMBL" id="JACJSI010000190">
    <property type="protein sequence ID" value="MBD2534730.1"/>
    <property type="molecule type" value="Genomic_DNA"/>
</dbReference>
<reference evidence="1 2" key="1">
    <citation type="journal article" date="2020" name="ISME J.">
        <title>Comparative genomics reveals insights into cyanobacterial evolution and habitat adaptation.</title>
        <authorList>
            <person name="Chen M.Y."/>
            <person name="Teng W.K."/>
            <person name="Zhao L."/>
            <person name="Hu C.X."/>
            <person name="Zhou Y.K."/>
            <person name="Han B.P."/>
            <person name="Song L.R."/>
            <person name="Shu W.S."/>
        </authorList>
    </citation>
    <scope>NUCLEOTIDE SEQUENCE [LARGE SCALE GENOMIC DNA]</scope>
    <source>
        <strain evidence="1 2">FACHB-838</strain>
    </source>
</reference>
<proteinExistence type="predicted"/>
<accession>A0ABR8DZG5</accession>
<keyword evidence="2" id="KW-1185">Reference proteome</keyword>
<evidence type="ECO:0000313" key="1">
    <source>
        <dbReference type="EMBL" id="MBD2534730.1"/>
    </source>
</evidence>
<sequence length="145" mass="16740">MRKRLSPDSMGAIAITKIQESLQSKKNMSRLNIHEYLARHQAEFPNSKIHHELPMPTNSISVVSDPENWHCYPQNVVRIYLTNYDENHLIGIGDFKHPTICTKLFSSLDDACSFIANHPSEISREWLDQNGFDFLDTPVSKPYRI</sequence>
<name>A0ABR8DZG5_9NOSO</name>
<protein>
    <submittedName>
        <fullName evidence="1">Uncharacterized protein</fullName>
    </submittedName>
</protein>
<organism evidence="1 2">
    <name type="scientific">Nostoc flagelliforme FACHB-838</name>
    <dbReference type="NCBI Taxonomy" id="2692904"/>
    <lineage>
        <taxon>Bacteria</taxon>
        <taxon>Bacillati</taxon>
        <taxon>Cyanobacteriota</taxon>
        <taxon>Cyanophyceae</taxon>
        <taxon>Nostocales</taxon>
        <taxon>Nostocaceae</taxon>
        <taxon>Nostoc</taxon>
    </lineage>
</organism>
<comment type="caution">
    <text evidence="1">The sequence shown here is derived from an EMBL/GenBank/DDBJ whole genome shotgun (WGS) entry which is preliminary data.</text>
</comment>
<dbReference type="Proteomes" id="UP000623440">
    <property type="component" value="Unassembled WGS sequence"/>
</dbReference>
<evidence type="ECO:0000313" key="2">
    <source>
        <dbReference type="Proteomes" id="UP000623440"/>
    </source>
</evidence>
<gene>
    <name evidence="1" type="ORF">H6G97_36800</name>
</gene>